<organism evidence="2 3">
    <name type="scientific">Lactiplantibacillus brownii</name>
    <dbReference type="NCBI Taxonomy" id="3069269"/>
    <lineage>
        <taxon>Bacteria</taxon>
        <taxon>Bacillati</taxon>
        <taxon>Bacillota</taxon>
        <taxon>Bacilli</taxon>
        <taxon>Lactobacillales</taxon>
        <taxon>Lactobacillaceae</taxon>
        <taxon>Lactiplantibacillus</taxon>
    </lineage>
</organism>
<comment type="caution">
    <text evidence="2">The sequence shown here is derived from an EMBL/GenBank/DDBJ whole genome shotgun (WGS) entry which is preliminary data.</text>
</comment>
<keyword evidence="2" id="KW-0808">Transferase</keyword>
<gene>
    <name evidence="2" type="ORF">RA086_08835</name>
</gene>
<keyword evidence="2" id="KW-0328">Glycosyltransferase</keyword>
<evidence type="ECO:0000259" key="1">
    <source>
        <dbReference type="Pfam" id="PF00535"/>
    </source>
</evidence>
<dbReference type="Gene3D" id="3.90.550.10">
    <property type="entry name" value="Spore Coat Polysaccharide Biosynthesis Protein SpsA, Chain A"/>
    <property type="match status" value="1"/>
</dbReference>
<dbReference type="RefSeq" id="WP_308703440.1">
    <property type="nucleotide sequence ID" value="NZ_JAVCWF010000001.1"/>
</dbReference>
<proteinExistence type="predicted"/>
<dbReference type="InterPro" id="IPR001173">
    <property type="entry name" value="Glyco_trans_2-like"/>
</dbReference>
<evidence type="ECO:0000313" key="2">
    <source>
        <dbReference type="EMBL" id="MDQ7937713.1"/>
    </source>
</evidence>
<keyword evidence="3" id="KW-1185">Reference proteome</keyword>
<dbReference type="Pfam" id="PF00535">
    <property type="entry name" value="Glycos_transf_2"/>
    <property type="match status" value="1"/>
</dbReference>
<reference evidence="2 3" key="1">
    <citation type="journal article" date="2023" name="Int. J. Syst. Evol. Microbiol.">
        <title>Lactiplantibacillus brownii sp. nov., a novel psychrotolerant species isolated from sauerkraut.</title>
        <authorList>
            <person name="Heng Y.C."/>
            <person name="Silvaraju S."/>
            <person name="Lee J.K.Y."/>
            <person name="Kittelmann S."/>
        </authorList>
    </citation>
    <scope>NUCLEOTIDE SEQUENCE [LARGE SCALE GENOMIC DNA]</scope>
    <source>
        <strain evidence="2 3">WILCCON 0030</strain>
    </source>
</reference>
<protein>
    <submittedName>
        <fullName evidence="2">Glycosyltransferase family 2 protein</fullName>
        <ecNumber evidence="2">2.4.-.-</ecNumber>
    </submittedName>
</protein>
<accession>A0ABU1ABF4</accession>
<name>A0ABU1ABF4_9LACO</name>
<dbReference type="CDD" id="cd00761">
    <property type="entry name" value="Glyco_tranf_GTA_type"/>
    <property type="match status" value="1"/>
</dbReference>
<dbReference type="PANTHER" id="PTHR22916:SF3">
    <property type="entry name" value="UDP-GLCNAC:BETAGAL BETA-1,3-N-ACETYLGLUCOSAMINYLTRANSFERASE-LIKE PROTEIN 1"/>
    <property type="match status" value="1"/>
</dbReference>
<dbReference type="EC" id="2.4.-.-" evidence="2"/>
<sequence>MEKELVSVIMPVYNAEKYIEIALHSLMAQTYQTFEVILVNDGSTDKSSTLISELIDQDKRFKVLTITNHGQGYARHLGIQSATGEYLTFMDSDDIVAPQWLEVMVTAMQRHHVEMVCVNYAEFLADINLAYHQNFVPQTLTMAQTELYTEWCLDKRFKGFLWNKLFRTESILAHNEIATFTYMEDSLLILELLDKVQSAYFDNQVVYYYRFNPAGTIRSTFKPNDLLAIETFEKLATKIVSNNPQFEALFAVRLIKIQLFLLMRMSYQQLKENRQLLTKFGKLIKLNANSLPLVLNRLDLWLVKCMRGTMFSFIMLKIRGILIWIQRISRQICGKFQKSV</sequence>
<dbReference type="EMBL" id="JAVCWF010000001">
    <property type="protein sequence ID" value="MDQ7937713.1"/>
    <property type="molecule type" value="Genomic_DNA"/>
</dbReference>
<dbReference type="SUPFAM" id="SSF53448">
    <property type="entry name" value="Nucleotide-diphospho-sugar transferases"/>
    <property type="match status" value="1"/>
</dbReference>
<dbReference type="Proteomes" id="UP001227831">
    <property type="component" value="Unassembled WGS sequence"/>
</dbReference>
<feature type="domain" description="Glycosyltransferase 2-like" evidence="1">
    <location>
        <begin position="7"/>
        <end position="139"/>
    </location>
</feature>
<evidence type="ECO:0000313" key="3">
    <source>
        <dbReference type="Proteomes" id="UP001227831"/>
    </source>
</evidence>
<dbReference type="GO" id="GO:0016757">
    <property type="term" value="F:glycosyltransferase activity"/>
    <property type="evidence" value="ECO:0007669"/>
    <property type="project" value="UniProtKB-KW"/>
</dbReference>
<dbReference type="InterPro" id="IPR029044">
    <property type="entry name" value="Nucleotide-diphossugar_trans"/>
</dbReference>
<dbReference type="PANTHER" id="PTHR22916">
    <property type="entry name" value="GLYCOSYLTRANSFERASE"/>
    <property type="match status" value="1"/>
</dbReference>